<dbReference type="InterPro" id="IPR011993">
    <property type="entry name" value="PH-like_dom_sf"/>
</dbReference>
<dbReference type="InterPro" id="IPR013625">
    <property type="entry name" value="PTB"/>
</dbReference>
<evidence type="ECO:0000256" key="5">
    <source>
        <dbReference type="ARBA" id="ARBA00022999"/>
    </source>
</evidence>
<proteinExistence type="inferred from homology"/>
<accession>A0A8C4QYS8</accession>
<sequence length="235" mass="25726">MKVAAPPPSVVQLNKKGDLSNELVRHFLIESSPKGVRLKGCLNEPIFGSLTALVYQHSITPLALPCKLIIPDRDPADLVSNSAVPSTANSASQLLKQGAACNVLYINSVEMESLTGPQAIRKALNQTLAMEPLPYATIVHFKVSTQGVTLTDNQRRLFFRRYYPVNTVTFCALDPEGRRWKKNDGSHPKVFGLVAKKQGSSSENMCHLFAELDPEQPAIAIVNFVSKVLIGSQRC</sequence>
<dbReference type="Ensembl" id="ENSEBUT00000021837.1">
    <property type="protein sequence ID" value="ENSEBUP00000021261.1"/>
    <property type="gene ID" value="ENSEBUG00000013139.1"/>
</dbReference>
<organism evidence="7 8">
    <name type="scientific">Eptatretus burgeri</name>
    <name type="common">Inshore hagfish</name>
    <dbReference type="NCBI Taxonomy" id="7764"/>
    <lineage>
        <taxon>Eukaryota</taxon>
        <taxon>Metazoa</taxon>
        <taxon>Chordata</taxon>
        <taxon>Craniata</taxon>
        <taxon>Vertebrata</taxon>
        <taxon>Cyclostomata</taxon>
        <taxon>Myxini</taxon>
        <taxon>Myxiniformes</taxon>
        <taxon>Myxinidae</taxon>
        <taxon>Eptatretinae</taxon>
        <taxon>Eptatretus</taxon>
    </lineage>
</organism>
<dbReference type="FunFam" id="2.30.29.30:FF:000039">
    <property type="entry name" value="Tensin 1"/>
    <property type="match status" value="1"/>
</dbReference>
<dbReference type="GO" id="GO:0005925">
    <property type="term" value="C:focal adhesion"/>
    <property type="evidence" value="ECO:0007669"/>
    <property type="project" value="UniProtKB-SubCell"/>
</dbReference>
<dbReference type="Gene3D" id="2.30.29.30">
    <property type="entry name" value="Pleckstrin-homology domain (PH domain)/Phosphotyrosine-binding domain (PTB)"/>
    <property type="match status" value="1"/>
</dbReference>
<comment type="similarity">
    <text evidence="2">Belongs to the PTEN phosphatase protein family.</text>
</comment>
<dbReference type="PANTHER" id="PTHR45734">
    <property type="entry name" value="TENSIN"/>
    <property type="match status" value="1"/>
</dbReference>
<dbReference type="SUPFAM" id="SSF55550">
    <property type="entry name" value="SH2 domain"/>
    <property type="match status" value="1"/>
</dbReference>
<evidence type="ECO:0000256" key="3">
    <source>
        <dbReference type="ARBA" id="ARBA00022553"/>
    </source>
</evidence>
<keyword evidence="5" id="KW-0727">SH2 domain</keyword>
<keyword evidence="8" id="KW-1185">Reference proteome</keyword>
<keyword evidence="4" id="KW-0965">Cell junction</keyword>
<dbReference type="GeneTree" id="ENSGT00940000163886"/>
<keyword evidence="3" id="KW-0597">Phosphoprotein</keyword>
<dbReference type="InterPro" id="IPR006020">
    <property type="entry name" value="PTB/PI_dom"/>
</dbReference>
<dbReference type="CDD" id="cd01213">
    <property type="entry name" value="PTB_tensin"/>
    <property type="match status" value="1"/>
</dbReference>
<comment type="subcellular location">
    <subcellularLocation>
        <location evidence="1">Cell junction</location>
        <location evidence="1">Focal adhesion</location>
    </subcellularLocation>
</comment>
<evidence type="ECO:0000313" key="7">
    <source>
        <dbReference type="Ensembl" id="ENSEBUP00000021261.1"/>
    </source>
</evidence>
<dbReference type="InterPro" id="IPR033929">
    <property type="entry name" value="Tensin_PTB"/>
</dbReference>
<dbReference type="OMA" id="CVIGFHD"/>
<evidence type="ECO:0000313" key="8">
    <source>
        <dbReference type="Proteomes" id="UP000694388"/>
    </source>
</evidence>
<evidence type="ECO:0000256" key="2">
    <source>
        <dbReference type="ARBA" id="ARBA00007881"/>
    </source>
</evidence>
<dbReference type="Gene3D" id="3.30.505.10">
    <property type="entry name" value="SH2 domain"/>
    <property type="match status" value="1"/>
</dbReference>
<evidence type="ECO:0000256" key="4">
    <source>
        <dbReference type="ARBA" id="ARBA00022949"/>
    </source>
</evidence>
<reference evidence="7" key="1">
    <citation type="submission" date="2025-08" db="UniProtKB">
        <authorList>
            <consortium name="Ensembl"/>
        </authorList>
    </citation>
    <scope>IDENTIFICATION</scope>
</reference>
<dbReference type="Pfam" id="PF08416">
    <property type="entry name" value="PTB"/>
    <property type="match status" value="1"/>
</dbReference>
<dbReference type="PANTHER" id="PTHR45734:SF10">
    <property type="entry name" value="BLISTERY, ISOFORM A"/>
    <property type="match status" value="1"/>
</dbReference>
<dbReference type="Proteomes" id="UP000694388">
    <property type="component" value="Unplaced"/>
</dbReference>
<dbReference type="InterPro" id="IPR051484">
    <property type="entry name" value="Tensin_PTEN_phosphatase"/>
</dbReference>
<name>A0A8C4QYS8_EPTBU</name>
<evidence type="ECO:0000256" key="1">
    <source>
        <dbReference type="ARBA" id="ARBA00004246"/>
    </source>
</evidence>
<evidence type="ECO:0000259" key="6">
    <source>
        <dbReference type="SMART" id="SM00462"/>
    </source>
</evidence>
<dbReference type="AlphaFoldDB" id="A0A8C4QYS8"/>
<dbReference type="InterPro" id="IPR036860">
    <property type="entry name" value="SH2_dom_sf"/>
</dbReference>
<dbReference type="SMART" id="SM00462">
    <property type="entry name" value="PTB"/>
    <property type="match status" value="1"/>
</dbReference>
<reference evidence="7" key="2">
    <citation type="submission" date="2025-09" db="UniProtKB">
        <authorList>
            <consortium name="Ensembl"/>
        </authorList>
    </citation>
    <scope>IDENTIFICATION</scope>
</reference>
<protein>
    <recommendedName>
        <fullName evidence="6">PID domain-containing protein</fullName>
    </recommendedName>
</protein>
<feature type="domain" description="PID" evidence="6">
    <location>
        <begin position="96"/>
        <end position="234"/>
    </location>
</feature>
<dbReference type="SUPFAM" id="SSF50729">
    <property type="entry name" value="PH domain-like"/>
    <property type="match status" value="1"/>
</dbReference>